<evidence type="ECO:0000313" key="2">
    <source>
        <dbReference type="EMBL" id="KAK2953398.1"/>
    </source>
</evidence>
<gene>
    <name evidence="2" type="ORF">BLNAU_11684</name>
</gene>
<organism evidence="2 3">
    <name type="scientific">Blattamonas nauphoetae</name>
    <dbReference type="NCBI Taxonomy" id="2049346"/>
    <lineage>
        <taxon>Eukaryota</taxon>
        <taxon>Metamonada</taxon>
        <taxon>Preaxostyla</taxon>
        <taxon>Oxymonadida</taxon>
        <taxon>Blattamonas</taxon>
    </lineage>
</organism>
<evidence type="ECO:0000313" key="3">
    <source>
        <dbReference type="Proteomes" id="UP001281761"/>
    </source>
</evidence>
<keyword evidence="3" id="KW-1185">Reference proteome</keyword>
<reference evidence="2 3" key="1">
    <citation type="journal article" date="2022" name="bioRxiv">
        <title>Genomics of Preaxostyla Flagellates Illuminates Evolutionary Transitions and the Path Towards Mitochondrial Loss.</title>
        <authorList>
            <person name="Novak L.V.F."/>
            <person name="Treitli S.C."/>
            <person name="Pyrih J."/>
            <person name="Halakuc P."/>
            <person name="Pipaliya S.V."/>
            <person name="Vacek V."/>
            <person name="Brzon O."/>
            <person name="Soukal P."/>
            <person name="Eme L."/>
            <person name="Dacks J.B."/>
            <person name="Karnkowska A."/>
            <person name="Elias M."/>
            <person name="Hampl V."/>
        </authorList>
    </citation>
    <scope>NUCLEOTIDE SEQUENCE [LARGE SCALE GENOMIC DNA]</scope>
    <source>
        <strain evidence="2">NAU3</strain>
        <tissue evidence="2">Gut</tissue>
    </source>
</reference>
<feature type="region of interest" description="Disordered" evidence="1">
    <location>
        <begin position="1"/>
        <end position="42"/>
    </location>
</feature>
<evidence type="ECO:0000256" key="1">
    <source>
        <dbReference type="SAM" id="MobiDB-lite"/>
    </source>
</evidence>
<comment type="caution">
    <text evidence="2">The sequence shown here is derived from an EMBL/GenBank/DDBJ whole genome shotgun (WGS) entry which is preliminary data.</text>
</comment>
<dbReference type="EMBL" id="JARBJD010000092">
    <property type="protein sequence ID" value="KAK2953398.1"/>
    <property type="molecule type" value="Genomic_DNA"/>
</dbReference>
<name>A0ABQ9XLV2_9EUKA</name>
<accession>A0ABQ9XLV2</accession>
<protein>
    <submittedName>
        <fullName evidence="2">Uncharacterized protein</fullName>
    </submittedName>
</protein>
<sequence>MSLRPPSLPLPSAQLASSLTDHSLPSSESNQPPFTVDTSPDWKPPKSFDCDFDLQRGSSSSLTLSQTTLQSLISPEDNTEPASLSHHRAHDYMTIRDTLERISEVWVLIGWQAKWKETTSSFKVPNEADFQLYVPVFYTDGTGSAYFAALNLTKPAGGKYLPLEIKLVYTPETGEVITLSKTGVQPDEDGIIEDGFDITIADKGNSTVFQHGVKYTLTQVSAGEDSRAGTIYEEFVAMFPTLSLTYTAASLIVVLETRSGS</sequence>
<dbReference type="Proteomes" id="UP001281761">
    <property type="component" value="Unassembled WGS sequence"/>
</dbReference>
<proteinExistence type="predicted"/>
<feature type="compositionally biased region" description="Polar residues" evidence="1">
    <location>
        <begin position="20"/>
        <end position="38"/>
    </location>
</feature>
<feature type="compositionally biased region" description="Low complexity" evidence="1">
    <location>
        <begin position="1"/>
        <end position="19"/>
    </location>
</feature>